<keyword evidence="2" id="KW-1185">Reference proteome</keyword>
<comment type="caution">
    <text evidence="1">The sequence shown here is derived from an EMBL/GenBank/DDBJ whole genome shotgun (WGS) entry which is preliminary data.</text>
</comment>
<dbReference type="GO" id="GO:0016491">
    <property type="term" value="F:oxidoreductase activity"/>
    <property type="evidence" value="ECO:0007669"/>
    <property type="project" value="InterPro"/>
</dbReference>
<accession>A0A927RBC1</accession>
<dbReference type="AlphaFoldDB" id="A0A927RBC1"/>
<sequence>MDVEAFRALAPLCWRAPSAHNTQPWRLHYDTGAVRVGWDPADALPAADPTGRDLRLSLGAFVETCLVVAADAGLAVRFEADHCAEERRVGWLRGARRRYDTPFGAAGVRDRRTHRGRYLTGAGPEVVAAPAPRAALATQLGVAPERLLHVVRVGRPAMAAAPSARRRDAR</sequence>
<reference evidence="1" key="1">
    <citation type="submission" date="2020-10" db="EMBL/GenBank/DDBJ databases">
        <title>Sequencing the genomes of 1000 actinobacteria strains.</title>
        <authorList>
            <person name="Klenk H.-P."/>
        </authorList>
    </citation>
    <scope>NUCLEOTIDE SEQUENCE</scope>
    <source>
        <strain evidence="1">DSM 46832</strain>
    </source>
</reference>
<dbReference type="InterPro" id="IPR000415">
    <property type="entry name" value="Nitroreductase-like"/>
</dbReference>
<gene>
    <name evidence="1" type="ORF">H4W31_007174</name>
</gene>
<evidence type="ECO:0008006" key="3">
    <source>
        <dbReference type="Google" id="ProtNLM"/>
    </source>
</evidence>
<name>A0A927RBC1_9ACTN</name>
<dbReference type="RefSeq" id="WP_225945852.1">
    <property type="nucleotide sequence ID" value="NZ_JADBEB010000001.1"/>
</dbReference>
<proteinExistence type="predicted"/>
<evidence type="ECO:0000313" key="1">
    <source>
        <dbReference type="EMBL" id="MBE1491536.1"/>
    </source>
</evidence>
<dbReference type="Proteomes" id="UP000649753">
    <property type="component" value="Unassembled WGS sequence"/>
</dbReference>
<protein>
    <recommendedName>
        <fullName evidence="3">Nitroreductase</fullName>
    </recommendedName>
</protein>
<dbReference type="SUPFAM" id="SSF55469">
    <property type="entry name" value="FMN-dependent nitroreductase-like"/>
    <property type="match status" value="1"/>
</dbReference>
<organism evidence="1 2">
    <name type="scientific">Plantactinospora soyae</name>
    <dbReference type="NCBI Taxonomy" id="1544732"/>
    <lineage>
        <taxon>Bacteria</taxon>
        <taxon>Bacillati</taxon>
        <taxon>Actinomycetota</taxon>
        <taxon>Actinomycetes</taxon>
        <taxon>Micromonosporales</taxon>
        <taxon>Micromonosporaceae</taxon>
        <taxon>Plantactinospora</taxon>
    </lineage>
</organism>
<dbReference type="EMBL" id="JADBEB010000001">
    <property type="protein sequence ID" value="MBE1491536.1"/>
    <property type="molecule type" value="Genomic_DNA"/>
</dbReference>
<evidence type="ECO:0000313" key="2">
    <source>
        <dbReference type="Proteomes" id="UP000649753"/>
    </source>
</evidence>